<gene>
    <name evidence="2" type="ORF">DFP85_10134</name>
</gene>
<dbReference type="PANTHER" id="PTHR46637">
    <property type="entry name" value="TIS1421-TRANSPOSASE PROTEIN A"/>
    <property type="match status" value="1"/>
</dbReference>
<dbReference type="PANTHER" id="PTHR46637:SF1">
    <property type="entry name" value="BLL5188 PROTEIN"/>
    <property type="match status" value="1"/>
</dbReference>
<name>A0A4R6ZY18_9GAMM</name>
<dbReference type="SUPFAM" id="SSF100879">
    <property type="entry name" value="Lesion bypass DNA polymerase (Y-family), little finger domain"/>
    <property type="match status" value="1"/>
</dbReference>
<feature type="domain" description="Insertion element IS402-like" evidence="1">
    <location>
        <begin position="7"/>
        <end position="59"/>
    </location>
</feature>
<organism evidence="2 3">
    <name type="scientific">Halomonas ventosae</name>
    <dbReference type="NCBI Taxonomy" id="229007"/>
    <lineage>
        <taxon>Bacteria</taxon>
        <taxon>Pseudomonadati</taxon>
        <taxon>Pseudomonadota</taxon>
        <taxon>Gammaproteobacteria</taxon>
        <taxon>Oceanospirillales</taxon>
        <taxon>Halomonadaceae</taxon>
        <taxon>Halomonas</taxon>
    </lineage>
</organism>
<dbReference type="GO" id="GO:0003684">
    <property type="term" value="F:damaged DNA binding"/>
    <property type="evidence" value="ECO:0007669"/>
    <property type="project" value="InterPro"/>
</dbReference>
<proteinExistence type="predicted"/>
<dbReference type="Proteomes" id="UP000295212">
    <property type="component" value="Unassembled WGS sequence"/>
</dbReference>
<dbReference type="Pfam" id="PF13340">
    <property type="entry name" value="DUF4096"/>
    <property type="match status" value="1"/>
</dbReference>
<accession>A0A4R6ZY18</accession>
<comment type="caution">
    <text evidence="2">The sequence shown here is derived from an EMBL/GenBank/DDBJ whole genome shotgun (WGS) entry which is preliminary data.</text>
</comment>
<reference evidence="2 3" key="1">
    <citation type="submission" date="2019-03" db="EMBL/GenBank/DDBJ databases">
        <title>Genomic Encyclopedia of Type Strains, Phase III (KMG-III): the genomes of soil and plant-associated and newly described type strains.</title>
        <authorList>
            <person name="Whitman W."/>
        </authorList>
    </citation>
    <scope>NUCLEOTIDE SEQUENCE [LARGE SCALE GENOMIC DNA]</scope>
    <source>
        <strain evidence="2 3">CECT 5797</strain>
    </source>
</reference>
<dbReference type="AlphaFoldDB" id="A0A4R6ZY18"/>
<evidence type="ECO:0000313" key="2">
    <source>
        <dbReference type="EMBL" id="TDR57219.1"/>
    </source>
</evidence>
<sequence>MAGRYEISDNGWALIEDIVSPPQRTGRPRRDDRQVLNGIFWILCSGAKWRDLPERYGHPPMAGLFVKVRFDDFSLTTLESRGLTPDAESYTRLLEQAWAWARARRPVCLLGVGVRLVPEEARQQLALPL</sequence>
<evidence type="ECO:0000259" key="1">
    <source>
        <dbReference type="Pfam" id="PF13340"/>
    </source>
</evidence>
<dbReference type="EMBL" id="SNZJ01000001">
    <property type="protein sequence ID" value="TDR57219.1"/>
    <property type="molecule type" value="Genomic_DNA"/>
</dbReference>
<dbReference type="InterPro" id="IPR052909">
    <property type="entry name" value="Transposase_6_like"/>
</dbReference>
<protein>
    <submittedName>
        <fullName evidence="2">Putative transposase of IS4/5 family DUF4096</fullName>
    </submittedName>
</protein>
<dbReference type="InterPro" id="IPR036775">
    <property type="entry name" value="DNA_pol_Y-fam_lit_finger_sf"/>
</dbReference>
<evidence type="ECO:0000313" key="3">
    <source>
        <dbReference type="Proteomes" id="UP000295212"/>
    </source>
</evidence>
<dbReference type="GO" id="GO:0006281">
    <property type="term" value="P:DNA repair"/>
    <property type="evidence" value="ECO:0007669"/>
    <property type="project" value="InterPro"/>
</dbReference>
<dbReference type="InterPro" id="IPR025161">
    <property type="entry name" value="IS402-like_dom"/>
</dbReference>
<dbReference type="Gene3D" id="3.30.1490.100">
    <property type="entry name" value="DNA polymerase, Y-family, little finger domain"/>
    <property type="match status" value="1"/>
</dbReference>